<evidence type="ECO:0000313" key="4">
    <source>
        <dbReference type="Proteomes" id="UP001273209"/>
    </source>
</evidence>
<evidence type="ECO:0000313" key="3">
    <source>
        <dbReference type="EMBL" id="KAK4063521.1"/>
    </source>
</evidence>
<evidence type="ECO:0000256" key="1">
    <source>
        <dbReference type="ARBA" id="ARBA00022801"/>
    </source>
</evidence>
<evidence type="ECO:0000259" key="2">
    <source>
        <dbReference type="PROSITE" id="PS51462"/>
    </source>
</evidence>
<dbReference type="GeneID" id="87924255"/>
<dbReference type="PANTHER" id="PTHR21340">
    <property type="entry name" value="DIADENOSINE 5,5-P1,P4-TETRAPHOSPHATE PYROPHOSPHOHYDROLASE MUTT"/>
    <property type="match status" value="1"/>
</dbReference>
<dbReference type="AlphaFoldDB" id="A0AAE1I6R7"/>
<dbReference type="RefSeq" id="XP_062751692.1">
    <property type="nucleotide sequence ID" value="XM_062904352.1"/>
</dbReference>
<dbReference type="InterPro" id="IPR051325">
    <property type="entry name" value="Nudix_hydrolase_domain"/>
</dbReference>
<dbReference type="PROSITE" id="PS00893">
    <property type="entry name" value="NUDIX_BOX"/>
    <property type="match status" value="1"/>
</dbReference>
<feature type="domain" description="Nudix hydrolase" evidence="2">
    <location>
        <begin position="11"/>
        <end position="166"/>
    </location>
</feature>
<comment type="caution">
    <text evidence="3">The sequence shown here is derived from an EMBL/GenBank/DDBJ whole genome shotgun (WGS) entry which is preliminary data.</text>
</comment>
<reference evidence="3" key="1">
    <citation type="submission" date="2023-11" db="EMBL/GenBank/DDBJ databases">
        <title>The genome sequences of three competitors of mushroom-forming fungi.</title>
        <authorList>
            <person name="Beijen E."/>
            <person name="Ohm R.A."/>
        </authorList>
    </citation>
    <scope>NUCLEOTIDE SEQUENCE</scope>
    <source>
        <strain evidence="3">CBS 100526</strain>
    </source>
</reference>
<dbReference type="PROSITE" id="PS51462">
    <property type="entry name" value="NUDIX"/>
    <property type="match status" value="1"/>
</dbReference>
<dbReference type="Pfam" id="PF00293">
    <property type="entry name" value="NUDIX"/>
    <property type="match status" value="1"/>
</dbReference>
<gene>
    <name evidence="3" type="ORF">Triagg1_9398</name>
</gene>
<accession>A0AAE1I6R7</accession>
<proteinExistence type="predicted"/>
<sequence length="175" mass="19143">MASTDKSLHFSDRFAISCGTVTIDITASKVLLIFWRKTGEYFLPKGRKDVGETLEETALRETFEETGMHAKLLPVAIDTLATIPSSLDVSAHPKSVTEPIAVAQRVTKGTLKIIFWFVASGDSTAAPEDRPQQENEDFDTHWVSFDQVDSTLSFDDDRRIARAGINAVQAGAAPA</sequence>
<keyword evidence="4" id="KW-1185">Reference proteome</keyword>
<keyword evidence="1" id="KW-0378">Hydrolase</keyword>
<organism evidence="3 4">
    <name type="scientific">Trichoderma aggressivum f. europaeum</name>
    <dbReference type="NCBI Taxonomy" id="173218"/>
    <lineage>
        <taxon>Eukaryota</taxon>
        <taxon>Fungi</taxon>
        <taxon>Dikarya</taxon>
        <taxon>Ascomycota</taxon>
        <taxon>Pezizomycotina</taxon>
        <taxon>Sordariomycetes</taxon>
        <taxon>Hypocreomycetidae</taxon>
        <taxon>Hypocreales</taxon>
        <taxon>Hypocreaceae</taxon>
        <taxon>Trichoderma</taxon>
    </lineage>
</organism>
<dbReference type="InterPro" id="IPR020084">
    <property type="entry name" value="NUDIX_hydrolase_CS"/>
</dbReference>
<dbReference type="PANTHER" id="PTHR21340:SF0">
    <property type="entry name" value="BIS(5'-NUCLEOSYL)-TETRAPHOSPHATASE [ASYMMETRICAL]"/>
    <property type="match status" value="1"/>
</dbReference>
<dbReference type="GO" id="GO:0004081">
    <property type="term" value="F:bis(5'-nucleosyl)-tetraphosphatase (asymmetrical) activity"/>
    <property type="evidence" value="ECO:0007669"/>
    <property type="project" value="TreeGrafter"/>
</dbReference>
<protein>
    <recommendedName>
        <fullName evidence="2">Nudix hydrolase domain-containing protein</fullName>
    </recommendedName>
</protein>
<dbReference type="SUPFAM" id="SSF55811">
    <property type="entry name" value="Nudix"/>
    <property type="match status" value="1"/>
</dbReference>
<dbReference type="Proteomes" id="UP001273209">
    <property type="component" value="Unassembled WGS sequence"/>
</dbReference>
<dbReference type="GO" id="GO:0006754">
    <property type="term" value="P:ATP biosynthetic process"/>
    <property type="evidence" value="ECO:0007669"/>
    <property type="project" value="TreeGrafter"/>
</dbReference>
<dbReference type="InterPro" id="IPR000086">
    <property type="entry name" value="NUDIX_hydrolase_dom"/>
</dbReference>
<dbReference type="EMBL" id="JAWRVG010000052">
    <property type="protein sequence ID" value="KAK4063521.1"/>
    <property type="molecule type" value="Genomic_DNA"/>
</dbReference>
<dbReference type="InterPro" id="IPR015797">
    <property type="entry name" value="NUDIX_hydrolase-like_dom_sf"/>
</dbReference>
<dbReference type="GO" id="GO:0006167">
    <property type="term" value="P:AMP biosynthetic process"/>
    <property type="evidence" value="ECO:0007669"/>
    <property type="project" value="TreeGrafter"/>
</dbReference>
<dbReference type="Gene3D" id="3.90.79.10">
    <property type="entry name" value="Nucleoside Triphosphate Pyrophosphohydrolase"/>
    <property type="match status" value="1"/>
</dbReference>
<name>A0AAE1I6R7_9HYPO</name>